<feature type="transmembrane region" description="Helical" evidence="1">
    <location>
        <begin position="12"/>
        <end position="33"/>
    </location>
</feature>
<dbReference type="AlphaFoldDB" id="A0A1J5P7R1"/>
<sequence>MPVSRPSALMAIGKMNGVMVSRIAMIMVPLIMLPNRRTARARVRDSSLMILNGSMMTVGSV</sequence>
<reference evidence="2" key="1">
    <citation type="submission" date="2016-10" db="EMBL/GenBank/DDBJ databases">
        <title>Sequence of Gallionella enrichment culture.</title>
        <authorList>
            <person name="Poehlein A."/>
            <person name="Muehling M."/>
            <person name="Daniel R."/>
        </authorList>
    </citation>
    <scope>NUCLEOTIDE SEQUENCE</scope>
</reference>
<accession>A0A1J5P7R1</accession>
<evidence type="ECO:0000313" key="2">
    <source>
        <dbReference type="EMBL" id="OIQ63500.1"/>
    </source>
</evidence>
<keyword evidence="1" id="KW-0812">Transmembrane</keyword>
<name>A0A1J5P7R1_9ZZZZ</name>
<proteinExistence type="predicted"/>
<dbReference type="EMBL" id="MLJW01008959">
    <property type="protein sequence ID" value="OIQ63500.1"/>
    <property type="molecule type" value="Genomic_DNA"/>
</dbReference>
<organism evidence="2">
    <name type="scientific">mine drainage metagenome</name>
    <dbReference type="NCBI Taxonomy" id="410659"/>
    <lineage>
        <taxon>unclassified sequences</taxon>
        <taxon>metagenomes</taxon>
        <taxon>ecological metagenomes</taxon>
    </lineage>
</organism>
<comment type="caution">
    <text evidence="2">The sequence shown here is derived from an EMBL/GenBank/DDBJ whole genome shotgun (WGS) entry which is preliminary data.</text>
</comment>
<gene>
    <name evidence="2" type="ORF">GALL_549580</name>
</gene>
<keyword evidence="1" id="KW-1133">Transmembrane helix</keyword>
<keyword evidence="1" id="KW-0472">Membrane</keyword>
<protein>
    <submittedName>
        <fullName evidence="2">Uncharacterized protein</fullName>
    </submittedName>
</protein>
<evidence type="ECO:0000256" key="1">
    <source>
        <dbReference type="SAM" id="Phobius"/>
    </source>
</evidence>